<dbReference type="CDD" id="cd00590">
    <property type="entry name" value="RRM_SF"/>
    <property type="match status" value="1"/>
</dbReference>
<dbReference type="AlphaFoldDB" id="A0A0A1TXZ2"/>
<dbReference type="Gene3D" id="3.30.70.330">
    <property type="match status" value="1"/>
</dbReference>
<protein>
    <recommendedName>
        <fullName evidence="3">CCHC-type domain-containing protein</fullName>
    </recommendedName>
</protein>
<organism evidence="4 5">
    <name type="scientific">Entamoeba invadens IP1</name>
    <dbReference type="NCBI Taxonomy" id="370355"/>
    <lineage>
        <taxon>Eukaryota</taxon>
        <taxon>Amoebozoa</taxon>
        <taxon>Evosea</taxon>
        <taxon>Archamoebae</taxon>
        <taxon>Mastigamoebida</taxon>
        <taxon>Entamoebidae</taxon>
        <taxon>Entamoeba</taxon>
    </lineage>
</organism>
<keyword evidence="1" id="KW-0862">Zinc</keyword>
<dbReference type="SMART" id="SM00343">
    <property type="entry name" value="ZnF_C2HC"/>
    <property type="match status" value="1"/>
</dbReference>
<dbReference type="EMBL" id="KB206993">
    <property type="protein sequence ID" value="ELP86313.1"/>
    <property type="molecule type" value="Genomic_DNA"/>
</dbReference>
<dbReference type="InterPro" id="IPR036875">
    <property type="entry name" value="Znf_CCHC_sf"/>
</dbReference>
<dbReference type="GO" id="GO:0003676">
    <property type="term" value="F:nucleic acid binding"/>
    <property type="evidence" value="ECO:0007669"/>
    <property type="project" value="InterPro"/>
</dbReference>
<dbReference type="SUPFAM" id="SSF57756">
    <property type="entry name" value="Retrovirus zinc finger-like domains"/>
    <property type="match status" value="1"/>
</dbReference>
<dbReference type="VEuPathDB" id="AmoebaDB:EIN_035700"/>
<evidence type="ECO:0000313" key="5">
    <source>
        <dbReference type="Proteomes" id="UP000014680"/>
    </source>
</evidence>
<dbReference type="Gene3D" id="4.10.60.10">
    <property type="entry name" value="Zinc finger, CCHC-type"/>
    <property type="match status" value="1"/>
</dbReference>
<dbReference type="RefSeq" id="XP_004185659.1">
    <property type="nucleotide sequence ID" value="XM_004185611.1"/>
</dbReference>
<evidence type="ECO:0000313" key="4">
    <source>
        <dbReference type="EMBL" id="ELP86313.1"/>
    </source>
</evidence>
<reference evidence="4 5" key="1">
    <citation type="submission" date="2012-10" db="EMBL/GenBank/DDBJ databases">
        <authorList>
            <person name="Zafar N."/>
            <person name="Inman J."/>
            <person name="Hall N."/>
            <person name="Lorenzi H."/>
            <person name="Caler E."/>
        </authorList>
    </citation>
    <scope>NUCLEOTIDE SEQUENCE [LARGE SCALE GENOMIC DNA]</scope>
    <source>
        <strain evidence="4 5">IP1</strain>
    </source>
</reference>
<sequence>MVDIEYYNISFQMANATKSTVETLFSKYSPTIFESFIPEQNPKRKVDFIVELRKKREAIIAQKELIASGIHGSNVSIRKVEGHGRCFLISGLPNGTTVSNLKQWIEKYNPIKVESVEVELVNKRVNVTLGFKDKECAKKFVDEFSQQDIEGEKAKVRKIDIKDKKCFVCGKKGHLSGSCPEKEQHKVVQAQPNKKEKEEKTETTLLEEKKEKKVKKEALKKEKTVPLQLPKVDKRTTKRKKAVSHLKKD</sequence>
<dbReference type="GO" id="GO:0008270">
    <property type="term" value="F:zinc ion binding"/>
    <property type="evidence" value="ECO:0007669"/>
    <property type="project" value="UniProtKB-KW"/>
</dbReference>
<dbReference type="InterPro" id="IPR012677">
    <property type="entry name" value="Nucleotide-bd_a/b_plait_sf"/>
</dbReference>
<feature type="compositionally biased region" description="Basic and acidic residues" evidence="2">
    <location>
        <begin position="193"/>
        <end position="224"/>
    </location>
</feature>
<evidence type="ECO:0000259" key="3">
    <source>
        <dbReference type="PROSITE" id="PS50158"/>
    </source>
</evidence>
<dbReference type="PROSITE" id="PS50158">
    <property type="entry name" value="ZF_CCHC"/>
    <property type="match status" value="1"/>
</dbReference>
<accession>A0A0A1TXZ2</accession>
<dbReference type="InterPro" id="IPR035979">
    <property type="entry name" value="RBD_domain_sf"/>
</dbReference>
<dbReference type="GeneID" id="14885287"/>
<evidence type="ECO:0000256" key="1">
    <source>
        <dbReference type="PROSITE-ProRule" id="PRU00047"/>
    </source>
</evidence>
<dbReference type="Proteomes" id="UP000014680">
    <property type="component" value="Unassembled WGS sequence"/>
</dbReference>
<feature type="compositionally biased region" description="Basic residues" evidence="2">
    <location>
        <begin position="236"/>
        <end position="249"/>
    </location>
</feature>
<keyword evidence="1" id="KW-0479">Metal-binding</keyword>
<keyword evidence="5" id="KW-1185">Reference proteome</keyword>
<name>A0A0A1TXZ2_ENTIV</name>
<feature type="domain" description="CCHC-type" evidence="3">
    <location>
        <begin position="165"/>
        <end position="181"/>
    </location>
</feature>
<keyword evidence="1" id="KW-0863">Zinc-finger</keyword>
<dbReference type="SUPFAM" id="SSF54928">
    <property type="entry name" value="RNA-binding domain, RBD"/>
    <property type="match status" value="1"/>
</dbReference>
<feature type="region of interest" description="Disordered" evidence="2">
    <location>
        <begin position="175"/>
        <end position="249"/>
    </location>
</feature>
<dbReference type="KEGG" id="eiv:EIN_035700"/>
<dbReference type="InterPro" id="IPR001878">
    <property type="entry name" value="Znf_CCHC"/>
</dbReference>
<gene>
    <name evidence="4" type="ORF">EIN_035700</name>
</gene>
<proteinExistence type="predicted"/>
<evidence type="ECO:0000256" key="2">
    <source>
        <dbReference type="SAM" id="MobiDB-lite"/>
    </source>
</evidence>